<accession>A0ACC1MYT5</accession>
<protein>
    <submittedName>
        <fullName evidence="1">Uncharacterized protein</fullName>
    </submittedName>
</protein>
<comment type="caution">
    <text evidence="1">The sequence shown here is derived from an EMBL/GenBank/DDBJ whole genome shotgun (WGS) entry which is preliminary data.</text>
</comment>
<gene>
    <name evidence="1" type="ORF">NQ176_g7719</name>
</gene>
<reference evidence="1" key="1">
    <citation type="submission" date="2022-08" db="EMBL/GenBank/DDBJ databases">
        <title>Genome Sequence of Lecanicillium fungicola.</title>
        <authorList>
            <person name="Buettner E."/>
        </authorList>
    </citation>
    <scope>NUCLEOTIDE SEQUENCE</scope>
    <source>
        <strain evidence="1">Babe33</strain>
    </source>
</reference>
<organism evidence="1 2">
    <name type="scientific">Zarea fungicola</name>
    <dbReference type="NCBI Taxonomy" id="93591"/>
    <lineage>
        <taxon>Eukaryota</taxon>
        <taxon>Fungi</taxon>
        <taxon>Dikarya</taxon>
        <taxon>Ascomycota</taxon>
        <taxon>Pezizomycotina</taxon>
        <taxon>Sordariomycetes</taxon>
        <taxon>Hypocreomycetidae</taxon>
        <taxon>Hypocreales</taxon>
        <taxon>Cordycipitaceae</taxon>
        <taxon>Zarea</taxon>
    </lineage>
</organism>
<evidence type="ECO:0000313" key="2">
    <source>
        <dbReference type="Proteomes" id="UP001143910"/>
    </source>
</evidence>
<sequence>MSSEQVHPLRIAKGTPKSSPTKMTSGVPRPLSELSPTEMRRNSPSWHQITSPKKATLGNDSSPFQPSPLDGGSSPRQFWQSRNTENVPYGGGRTATSPSPQRRSSIERLQRASRVKNSNILALEQKQEYDPTRLPQIERPLSKVQVGSIGFSSSSSGSSSTGWLRSLDSDYQIHDFKRSDTASTTTSFFSTMSTNTATGPVAASATPRTTRDQPPSPTKSSLSPSKFKDAFDPVLTPSCEECDF</sequence>
<dbReference type="Proteomes" id="UP001143910">
    <property type="component" value="Unassembled WGS sequence"/>
</dbReference>
<keyword evidence="2" id="KW-1185">Reference proteome</keyword>
<proteinExistence type="predicted"/>
<dbReference type="EMBL" id="JANJQO010001354">
    <property type="protein sequence ID" value="KAJ2971379.1"/>
    <property type="molecule type" value="Genomic_DNA"/>
</dbReference>
<name>A0ACC1MYT5_9HYPO</name>
<evidence type="ECO:0000313" key="1">
    <source>
        <dbReference type="EMBL" id="KAJ2971379.1"/>
    </source>
</evidence>